<dbReference type="InterPro" id="IPR014757">
    <property type="entry name" value="Tscrpt_reg_IclR_C"/>
</dbReference>
<name>A0ABS8XUF3_9BURK</name>
<evidence type="ECO:0000313" key="7">
    <source>
        <dbReference type="EMBL" id="MCE4552885.1"/>
    </source>
</evidence>
<evidence type="ECO:0000256" key="1">
    <source>
        <dbReference type="ARBA" id="ARBA00023015"/>
    </source>
</evidence>
<dbReference type="SUPFAM" id="SSF55781">
    <property type="entry name" value="GAF domain-like"/>
    <property type="match status" value="1"/>
</dbReference>
<dbReference type="InterPro" id="IPR005471">
    <property type="entry name" value="Tscrpt_reg_IclR_N"/>
</dbReference>
<feature type="region of interest" description="Disordered" evidence="4">
    <location>
        <begin position="260"/>
        <end position="286"/>
    </location>
</feature>
<dbReference type="Pfam" id="PF01614">
    <property type="entry name" value="IclR_C"/>
    <property type="match status" value="1"/>
</dbReference>
<gene>
    <name evidence="7" type="ORF">LXT13_00290</name>
</gene>
<keyword evidence="2" id="KW-0238">DNA-binding</keyword>
<evidence type="ECO:0000259" key="6">
    <source>
        <dbReference type="PROSITE" id="PS51078"/>
    </source>
</evidence>
<evidence type="ECO:0000313" key="8">
    <source>
        <dbReference type="Proteomes" id="UP001200741"/>
    </source>
</evidence>
<feature type="domain" description="IclR-ED" evidence="6">
    <location>
        <begin position="69"/>
        <end position="256"/>
    </location>
</feature>
<organism evidence="7 8">
    <name type="scientific">Pelomonas cellulosilytica</name>
    <dbReference type="NCBI Taxonomy" id="2906762"/>
    <lineage>
        <taxon>Bacteria</taxon>
        <taxon>Pseudomonadati</taxon>
        <taxon>Pseudomonadota</taxon>
        <taxon>Betaproteobacteria</taxon>
        <taxon>Burkholderiales</taxon>
        <taxon>Sphaerotilaceae</taxon>
        <taxon>Roseateles</taxon>
    </lineage>
</organism>
<dbReference type="SUPFAM" id="SSF46785">
    <property type="entry name" value="Winged helix' DNA-binding domain"/>
    <property type="match status" value="1"/>
</dbReference>
<keyword evidence="3" id="KW-0804">Transcription</keyword>
<evidence type="ECO:0000256" key="4">
    <source>
        <dbReference type="SAM" id="MobiDB-lite"/>
    </source>
</evidence>
<proteinExistence type="predicted"/>
<dbReference type="PANTHER" id="PTHR30136:SF23">
    <property type="entry name" value="DNA-BINDING TRANSCRIPTIONAL ACTIVATOR MHPR"/>
    <property type="match status" value="1"/>
</dbReference>
<dbReference type="EMBL" id="JAJTWU010000001">
    <property type="protein sequence ID" value="MCE4552885.1"/>
    <property type="molecule type" value="Genomic_DNA"/>
</dbReference>
<keyword evidence="8" id="KW-1185">Reference proteome</keyword>
<feature type="domain" description="HTH iclR-type" evidence="5">
    <location>
        <begin position="7"/>
        <end position="68"/>
    </location>
</feature>
<keyword evidence="1" id="KW-0805">Transcription regulation</keyword>
<accession>A0ABS8XUF3</accession>
<dbReference type="RefSeq" id="WP_233369600.1">
    <property type="nucleotide sequence ID" value="NZ_JAJTWU010000001.1"/>
</dbReference>
<dbReference type="InterPro" id="IPR036390">
    <property type="entry name" value="WH_DNA-bd_sf"/>
</dbReference>
<dbReference type="InterPro" id="IPR050707">
    <property type="entry name" value="HTH_MetabolicPath_Reg"/>
</dbReference>
<protein>
    <submittedName>
        <fullName evidence="7">Helix-turn-helix domain-containing protein</fullName>
    </submittedName>
</protein>
<dbReference type="SMART" id="SM00346">
    <property type="entry name" value="HTH_ICLR"/>
    <property type="match status" value="1"/>
</dbReference>
<dbReference type="Gene3D" id="1.10.10.10">
    <property type="entry name" value="Winged helix-like DNA-binding domain superfamily/Winged helix DNA-binding domain"/>
    <property type="match status" value="1"/>
</dbReference>
<comment type="caution">
    <text evidence="7">The sequence shown here is derived from an EMBL/GenBank/DDBJ whole genome shotgun (WGS) entry which is preliminary data.</text>
</comment>
<dbReference type="InterPro" id="IPR029016">
    <property type="entry name" value="GAF-like_dom_sf"/>
</dbReference>
<dbReference type="Pfam" id="PF09339">
    <property type="entry name" value="HTH_IclR"/>
    <property type="match status" value="1"/>
</dbReference>
<dbReference type="InterPro" id="IPR036388">
    <property type="entry name" value="WH-like_DNA-bd_sf"/>
</dbReference>
<dbReference type="PROSITE" id="PS51078">
    <property type="entry name" value="ICLR_ED"/>
    <property type="match status" value="1"/>
</dbReference>
<dbReference type="Proteomes" id="UP001200741">
    <property type="component" value="Unassembled WGS sequence"/>
</dbReference>
<dbReference type="PANTHER" id="PTHR30136">
    <property type="entry name" value="HELIX-TURN-HELIX TRANSCRIPTIONAL REGULATOR, ICLR FAMILY"/>
    <property type="match status" value="1"/>
</dbReference>
<evidence type="ECO:0000256" key="2">
    <source>
        <dbReference type="ARBA" id="ARBA00023125"/>
    </source>
</evidence>
<evidence type="ECO:0000259" key="5">
    <source>
        <dbReference type="PROSITE" id="PS51077"/>
    </source>
</evidence>
<evidence type="ECO:0000256" key="3">
    <source>
        <dbReference type="ARBA" id="ARBA00023163"/>
    </source>
</evidence>
<feature type="compositionally biased region" description="Low complexity" evidence="4">
    <location>
        <begin position="260"/>
        <end position="271"/>
    </location>
</feature>
<sequence>MERGVPIRAVSRSIAVLQCINRHGSLSLMEIARGVELPYPTTFRIIQTLLYEGLIECEPSRKHYRATQLVQTLAVGYRETGNLLIRARPHMVALTRKQSWPVSLVTHVGQSMMVRDSTHSETSLSFCNYEPGYTLPMLECASGHAYLAHVPDDDRLSMLAGLETLERRSHMLEMFKGDKLVQRIRADGYATCDRNPHSAVPRKTSSIAVPVFEGPRVVGAMALVFFSSAMPMADAVQRYVLDLKAAAAAISEELTRDQMAAPDAAAKSPASRQVAPRSTRTDLALT</sequence>
<dbReference type="PROSITE" id="PS51077">
    <property type="entry name" value="HTH_ICLR"/>
    <property type="match status" value="1"/>
</dbReference>
<reference evidence="7 8" key="1">
    <citation type="submission" date="2021-12" db="EMBL/GenBank/DDBJ databases">
        <title>Genome seq of P8.</title>
        <authorList>
            <person name="Seo T."/>
        </authorList>
    </citation>
    <scope>NUCLEOTIDE SEQUENCE [LARGE SCALE GENOMIC DNA]</scope>
    <source>
        <strain evidence="7 8">P8</strain>
    </source>
</reference>
<dbReference type="Gene3D" id="3.30.450.40">
    <property type="match status" value="1"/>
</dbReference>